<evidence type="ECO:0008006" key="3">
    <source>
        <dbReference type="Google" id="ProtNLM"/>
    </source>
</evidence>
<proteinExistence type="predicted"/>
<gene>
    <name evidence="1" type="ORF">DES36_11557</name>
</gene>
<accession>A0A366I3P9</accession>
<dbReference type="PROSITE" id="PS51257">
    <property type="entry name" value="PROKAR_LIPOPROTEIN"/>
    <property type="match status" value="1"/>
</dbReference>
<keyword evidence="2" id="KW-1185">Reference proteome</keyword>
<evidence type="ECO:0000313" key="2">
    <source>
        <dbReference type="Proteomes" id="UP000253490"/>
    </source>
</evidence>
<dbReference type="Proteomes" id="UP000253490">
    <property type="component" value="Unassembled WGS sequence"/>
</dbReference>
<dbReference type="AlphaFoldDB" id="A0A366I3P9"/>
<evidence type="ECO:0000313" key="1">
    <source>
        <dbReference type="EMBL" id="RBP61058.1"/>
    </source>
</evidence>
<dbReference type="EMBL" id="QNRX01000015">
    <property type="protein sequence ID" value="RBP61058.1"/>
    <property type="molecule type" value="Genomic_DNA"/>
</dbReference>
<sequence length="296" mass="34062">MKFRKKNKSILTMLWILAIILTLSGCKKEITQSKHTYIDDEFTPVYGDKIFTMEEITELSKLAYSIRYEDLENYAYKELLSTASEDSPYHNNFYAFPIDSKDSEYQLEVSIPKGTKELDVLNIVRKATREHRDIRRFNIEEFLATYENITDYLSVDLSKNSEFGTFHYYLNGSSSGNPIFIGGIEVGAFERSFGSYYGDTVGEWSLDSLYWQSYPNITGLKELQLSGDSIKGFVFTADHPSDVKHHYVNFVKDGSGWLYTLRLDAKFFSQEDTIKIAETVTFYENSFPTSAPDYGS</sequence>
<comment type="caution">
    <text evidence="1">The sequence shown here is derived from an EMBL/GenBank/DDBJ whole genome shotgun (WGS) entry which is preliminary data.</text>
</comment>
<organism evidence="1 2">
    <name type="scientific">Alkalibaculum bacchi</name>
    <dbReference type="NCBI Taxonomy" id="645887"/>
    <lineage>
        <taxon>Bacteria</taxon>
        <taxon>Bacillati</taxon>
        <taxon>Bacillota</taxon>
        <taxon>Clostridia</taxon>
        <taxon>Eubacteriales</taxon>
        <taxon>Eubacteriaceae</taxon>
        <taxon>Alkalibaculum</taxon>
    </lineage>
</organism>
<reference evidence="1 2" key="1">
    <citation type="submission" date="2018-06" db="EMBL/GenBank/DDBJ databases">
        <title>Genomic Encyclopedia of Type Strains, Phase IV (KMG-IV): sequencing the most valuable type-strain genomes for metagenomic binning, comparative biology and taxonomic classification.</title>
        <authorList>
            <person name="Goeker M."/>
        </authorList>
    </citation>
    <scope>NUCLEOTIDE SEQUENCE [LARGE SCALE GENOMIC DNA]</scope>
    <source>
        <strain evidence="1 2">DSM 22112</strain>
    </source>
</reference>
<dbReference type="RefSeq" id="WP_113921270.1">
    <property type="nucleotide sequence ID" value="NZ_QNRX01000015.1"/>
</dbReference>
<protein>
    <recommendedName>
        <fullName evidence="3">Lipoprotein</fullName>
    </recommendedName>
</protein>
<name>A0A366I3P9_9FIRM</name>